<keyword evidence="1" id="KW-0479">Metal-binding</keyword>
<dbReference type="Gene3D" id="3.30.40.10">
    <property type="entry name" value="Zinc/RING finger domain, C3HC4 (zinc finger)"/>
    <property type="match status" value="1"/>
</dbReference>
<dbReference type="SUPFAM" id="SSF57850">
    <property type="entry name" value="RING/U-box"/>
    <property type="match status" value="1"/>
</dbReference>
<sequence>MGSHRPNVVDNPPASAFPLRGHNEFGLGCNEAADWTGITAGADLNPFPYISLPVAPSAWEDMHATHQSRNHGNHEASRNLMANITSLSSIQNAHSEPNTIILRSNRTSVPSRSQLSFPEQNIRGMNQSVNCDYMVTPNDVMNGCSDGGGFQNPQQNRNVILTRDNAAGGYQMTRHGGEARSWDINMQQMNDNYFRVGGSAPILLHVRKSGEIATDNHVKVSADQSDCREKIDGSFLSLGIGGNQESRSRPFFSSREISRELTEVVSPKPNTSRVRQTTRSSSSQGRNFGEQTMVSGLNNFPSSQNSAGGYSSPAFGGWMLSNNDVGVTRGANTAQQSLPFRILQAPQVDMQQNAPISRNSDFMRNRDVRCADEDPYRVFEGGQALSSGAVSTNSAGFLCSRQTLSGLASDSANQEWITPQSGIEQQQRCTRTANNFSSVPSLNSPLRGLRGSSARQDHSVAGERFKIGGIREADVQEPDVNCARWAQARGNLLPKKVEVQVTEGSAAQAAIGGIFPKRLGVQINDDRSSQAAGGDLLPQGMGVHIAGQYQEGAPVQLPKEHWRPVSTTGQLIPSARVNGLSQASDTRLHPTVKRSANRTPSAAPRAVRRKIAPQFPFPPMAFPPQSAPDDIPVPAHIKWQGSDGPPQPTGQRCLICKRDLSFTAEGLLDQPSVPPAVAVLPCGHTFHDQCLNRITPEDQSKNPPCIPCAIGEG</sequence>
<dbReference type="PANTHER" id="PTHR31150:SF19">
    <property type="entry name" value="RING-TYPE DOMAIN-CONTAINING PROTEIN"/>
    <property type="match status" value="1"/>
</dbReference>
<dbReference type="PROSITE" id="PS50089">
    <property type="entry name" value="ZF_RING_2"/>
    <property type="match status" value="1"/>
</dbReference>
<reference evidence="4" key="1">
    <citation type="submission" date="2022-12" db="EMBL/GenBank/DDBJ databases">
        <title>Draft genome assemblies for two species of Escallonia (Escalloniales).</title>
        <authorList>
            <person name="Chanderbali A."/>
            <person name="Dervinis C."/>
            <person name="Anghel I."/>
            <person name="Soltis D."/>
            <person name="Soltis P."/>
            <person name="Zapata F."/>
        </authorList>
    </citation>
    <scope>NUCLEOTIDE SEQUENCE</scope>
    <source>
        <strain evidence="4">UCBG64.0493</strain>
        <tissue evidence="4">Leaf</tissue>
    </source>
</reference>
<protein>
    <recommendedName>
        <fullName evidence="3">RING-type domain-containing protein</fullName>
    </recommendedName>
</protein>
<evidence type="ECO:0000256" key="2">
    <source>
        <dbReference type="SAM" id="MobiDB-lite"/>
    </source>
</evidence>
<feature type="region of interest" description="Disordered" evidence="2">
    <location>
        <begin position="587"/>
        <end position="606"/>
    </location>
</feature>
<proteinExistence type="predicted"/>
<dbReference type="SMART" id="SM00184">
    <property type="entry name" value="RING"/>
    <property type="match status" value="1"/>
</dbReference>
<keyword evidence="5" id="KW-1185">Reference proteome</keyword>
<keyword evidence="1" id="KW-0862">Zinc</keyword>
<comment type="caution">
    <text evidence="4">The sequence shown here is derived from an EMBL/GenBank/DDBJ whole genome shotgun (WGS) entry which is preliminary data.</text>
</comment>
<dbReference type="CDD" id="cd16448">
    <property type="entry name" value="RING-H2"/>
    <property type="match status" value="1"/>
</dbReference>
<evidence type="ECO:0000313" key="5">
    <source>
        <dbReference type="Proteomes" id="UP001188597"/>
    </source>
</evidence>
<evidence type="ECO:0000256" key="1">
    <source>
        <dbReference type="PROSITE-ProRule" id="PRU00175"/>
    </source>
</evidence>
<organism evidence="4 5">
    <name type="scientific">Escallonia herrerae</name>
    <dbReference type="NCBI Taxonomy" id="1293975"/>
    <lineage>
        <taxon>Eukaryota</taxon>
        <taxon>Viridiplantae</taxon>
        <taxon>Streptophyta</taxon>
        <taxon>Embryophyta</taxon>
        <taxon>Tracheophyta</taxon>
        <taxon>Spermatophyta</taxon>
        <taxon>Magnoliopsida</taxon>
        <taxon>eudicotyledons</taxon>
        <taxon>Gunneridae</taxon>
        <taxon>Pentapetalae</taxon>
        <taxon>asterids</taxon>
        <taxon>campanulids</taxon>
        <taxon>Escalloniales</taxon>
        <taxon>Escalloniaceae</taxon>
        <taxon>Escallonia</taxon>
    </lineage>
</organism>
<feature type="compositionally biased region" description="Low complexity" evidence="2">
    <location>
        <begin position="271"/>
        <end position="284"/>
    </location>
</feature>
<feature type="domain" description="RING-type" evidence="3">
    <location>
        <begin position="653"/>
        <end position="708"/>
    </location>
</feature>
<feature type="region of interest" description="Disordered" evidence="2">
    <location>
        <begin position="435"/>
        <end position="457"/>
    </location>
</feature>
<dbReference type="AlphaFoldDB" id="A0AA88V3V3"/>
<dbReference type="InterPro" id="IPR013083">
    <property type="entry name" value="Znf_RING/FYVE/PHD"/>
</dbReference>
<name>A0AA88V3V3_9ASTE</name>
<dbReference type="Proteomes" id="UP001188597">
    <property type="component" value="Unassembled WGS sequence"/>
</dbReference>
<keyword evidence="1" id="KW-0863">Zinc-finger</keyword>
<dbReference type="EMBL" id="JAVXUP010002960">
    <property type="protein sequence ID" value="KAK3000654.1"/>
    <property type="molecule type" value="Genomic_DNA"/>
</dbReference>
<evidence type="ECO:0000313" key="4">
    <source>
        <dbReference type="EMBL" id="KAK3000654.1"/>
    </source>
</evidence>
<dbReference type="GO" id="GO:0008270">
    <property type="term" value="F:zinc ion binding"/>
    <property type="evidence" value="ECO:0007669"/>
    <property type="project" value="UniProtKB-KW"/>
</dbReference>
<accession>A0AA88V3V3</accession>
<feature type="compositionally biased region" description="Polar residues" evidence="2">
    <location>
        <begin position="435"/>
        <end position="444"/>
    </location>
</feature>
<evidence type="ECO:0000259" key="3">
    <source>
        <dbReference type="PROSITE" id="PS50089"/>
    </source>
</evidence>
<dbReference type="InterPro" id="IPR001841">
    <property type="entry name" value="Znf_RING"/>
</dbReference>
<dbReference type="PANTHER" id="PTHR31150">
    <property type="entry name" value="EXPRESSED PROTEIN"/>
    <property type="match status" value="1"/>
</dbReference>
<gene>
    <name evidence="4" type="ORF">RJ639_022404</name>
</gene>
<feature type="region of interest" description="Disordered" evidence="2">
    <location>
        <begin position="262"/>
        <end position="291"/>
    </location>
</feature>